<gene>
    <name evidence="9" type="ORF">OEA41_009696</name>
</gene>
<evidence type="ECO:0000256" key="6">
    <source>
        <dbReference type="ARBA" id="ARBA00023080"/>
    </source>
</evidence>
<dbReference type="InterPro" id="IPR032466">
    <property type="entry name" value="Metal_Hydrolase"/>
</dbReference>
<dbReference type="PANTHER" id="PTHR11409">
    <property type="entry name" value="ADENOSINE DEAMINASE"/>
    <property type="match status" value="1"/>
</dbReference>
<keyword evidence="6" id="KW-0546">Nucleotide metabolism</keyword>
<keyword evidence="5" id="KW-0862">Zinc</keyword>
<evidence type="ECO:0000256" key="7">
    <source>
        <dbReference type="ARBA" id="ARBA00048787"/>
    </source>
</evidence>
<evidence type="ECO:0000259" key="8">
    <source>
        <dbReference type="Pfam" id="PF00962"/>
    </source>
</evidence>
<evidence type="ECO:0000256" key="4">
    <source>
        <dbReference type="ARBA" id="ARBA00022801"/>
    </source>
</evidence>
<keyword evidence="10" id="KW-1185">Reference proteome</keyword>
<dbReference type="CDD" id="cd00443">
    <property type="entry name" value="ADA_AMPD"/>
    <property type="match status" value="1"/>
</dbReference>
<dbReference type="GO" id="GO:0009117">
    <property type="term" value="P:nucleotide metabolic process"/>
    <property type="evidence" value="ECO:0007669"/>
    <property type="project" value="UniProtKB-KW"/>
</dbReference>
<evidence type="ECO:0000313" key="10">
    <source>
        <dbReference type="Proteomes" id="UP001276659"/>
    </source>
</evidence>
<evidence type="ECO:0000256" key="3">
    <source>
        <dbReference type="ARBA" id="ARBA00022723"/>
    </source>
</evidence>
<evidence type="ECO:0000256" key="2">
    <source>
        <dbReference type="ARBA" id="ARBA00006676"/>
    </source>
</evidence>
<dbReference type="EMBL" id="JASNWA010000009">
    <property type="protein sequence ID" value="KAK3170309.1"/>
    <property type="molecule type" value="Genomic_DNA"/>
</dbReference>
<reference evidence="9" key="1">
    <citation type="submission" date="2022-11" db="EMBL/GenBank/DDBJ databases">
        <title>Chromosomal genome sequence assembly and mating type (MAT) locus characterization of the leprose asexual lichenized fungus Lepraria neglecta (Nyl.) Erichsen.</title>
        <authorList>
            <person name="Allen J.L."/>
            <person name="Pfeffer B."/>
        </authorList>
    </citation>
    <scope>NUCLEOTIDE SEQUENCE</scope>
    <source>
        <strain evidence="9">Allen 5258</strain>
    </source>
</reference>
<dbReference type="InterPro" id="IPR006330">
    <property type="entry name" value="Ado/ade_deaminase"/>
</dbReference>
<dbReference type="GO" id="GO:0006154">
    <property type="term" value="P:adenosine catabolic process"/>
    <property type="evidence" value="ECO:0007669"/>
    <property type="project" value="TreeGrafter"/>
</dbReference>
<sequence length="345" mass="38454">MAPLATTDVDAAFTLSLPKIELHAHLTGSITPQCLHEVWTSLKLSSPDLLLEDPLELLSKDKAWNVTTFFPLFSSYIYTLCSTRESIIHSTNSVLQDFKDDGVVYLELRTTPRYSEGVSKEDYVGLVLECLDNFEGREAMPTYLILSIDRRNTASQAMEVVDLAIKYRERGVVGVDLCGDPSKGDVSIFKAAFTKAKQHGLKITLHFAEVPASSSELELETLLQFGPDRLGHVIHVPEEMMHEILRRRIGLELCISCNVQASLTEGGVGEHHFGWWKDRECSIALCTDDVGIFGSPLSNEYLLVAEHFGLSRKELVKLSGRAIECIFGGEEEKQRLGAILVRQEI</sequence>
<evidence type="ECO:0000256" key="5">
    <source>
        <dbReference type="ARBA" id="ARBA00022833"/>
    </source>
</evidence>
<dbReference type="PANTHER" id="PTHR11409:SF42">
    <property type="entry name" value="ADENOSINE DEAMINASE-LIKE PROTEIN"/>
    <property type="match status" value="1"/>
</dbReference>
<comment type="catalytic activity">
    <reaction evidence="7">
        <text>N(6)-methyl-AMP + H2O + H(+) = IMP + methylamine</text>
        <dbReference type="Rhea" id="RHEA:16001"/>
        <dbReference type="ChEBI" id="CHEBI:15377"/>
        <dbReference type="ChEBI" id="CHEBI:15378"/>
        <dbReference type="ChEBI" id="CHEBI:58053"/>
        <dbReference type="ChEBI" id="CHEBI:59338"/>
        <dbReference type="ChEBI" id="CHEBI:144842"/>
    </reaction>
    <physiologicalReaction direction="left-to-right" evidence="7">
        <dbReference type="Rhea" id="RHEA:16002"/>
    </physiologicalReaction>
</comment>
<dbReference type="GO" id="GO:0046103">
    <property type="term" value="P:inosine biosynthetic process"/>
    <property type="evidence" value="ECO:0007669"/>
    <property type="project" value="TreeGrafter"/>
</dbReference>
<dbReference type="AlphaFoldDB" id="A0AAD9Z265"/>
<organism evidence="9 10">
    <name type="scientific">Lepraria neglecta</name>
    <dbReference type="NCBI Taxonomy" id="209136"/>
    <lineage>
        <taxon>Eukaryota</taxon>
        <taxon>Fungi</taxon>
        <taxon>Dikarya</taxon>
        <taxon>Ascomycota</taxon>
        <taxon>Pezizomycotina</taxon>
        <taxon>Lecanoromycetes</taxon>
        <taxon>OSLEUM clade</taxon>
        <taxon>Lecanoromycetidae</taxon>
        <taxon>Lecanorales</taxon>
        <taxon>Lecanorineae</taxon>
        <taxon>Stereocaulaceae</taxon>
        <taxon>Lepraria</taxon>
    </lineage>
</organism>
<proteinExistence type="inferred from homology"/>
<evidence type="ECO:0000313" key="9">
    <source>
        <dbReference type="EMBL" id="KAK3170309.1"/>
    </source>
</evidence>
<comment type="similarity">
    <text evidence="2">Belongs to the metallo-dependent hydrolases superfamily. Adenosine and AMP deaminases family.</text>
</comment>
<feature type="domain" description="Adenosine deaminase" evidence="8">
    <location>
        <begin position="18"/>
        <end position="336"/>
    </location>
</feature>
<dbReference type="GO" id="GO:0046872">
    <property type="term" value="F:metal ion binding"/>
    <property type="evidence" value="ECO:0007669"/>
    <property type="project" value="UniProtKB-KW"/>
</dbReference>
<keyword evidence="3" id="KW-0479">Metal-binding</keyword>
<dbReference type="Proteomes" id="UP001276659">
    <property type="component" value="Unassembled WGS sequence"/>
</dbReference>
<dbReference type="SUPFAM" id="SSF51556">
    <property type="entry name" value="Metallo-dependent hydrolases"/>
    <property type="match status" value="1"/>
</dbReference>
<dbReference type="Gene3D" id="3.20.20.140">
    <property type="entry name" value="Metal-dependent hydrolases"/>
    <property type="match status" value="1"/>
</dbReference>
<accession>A0AAD9Z265</accession>
<keyword evidence="4" id="KW-0378">Hydrolase</keyword>
<protein>
    <recommendedName>
        <fullName evidence="8">Adenosine deaminase domain-containing protein</fullName>
    </recommendedName>
</protein>
<comment type="cofactor">
    <cofactor evidence="1">
        <name>Zn(2+)</name>
        <dbReference type="ChEBI" id="CHEBI:29105"/>
    </cofactor>
</comment>
<comment type="caution">
    <text evidence="9">The sequence shown here is derived from an EMBL/GenBank/DDBJ whole genome shotgun (WGS) entry which is preliminary data.</text>
</comment>
<name>A0AAD9Z265_9LECA</name>
<dbReference type="Pfam" id="PF00962">
    <property type="entry name" value="A_deaminase"/>
    <property type="match status" value="1"/>
</dbReference>
<dbReference type="InterPro" id="IPR001365">
    <property type="entry name" value="A_deaminase_dom"/>
</dbReference>
<evidence type="ECO:0000256" key="1">
    <source>
        <dbReference type="ARBA" id="ARBA00001947"/>
    </source>
</evidence>
<dbReference type="GO" id="GO:0004000">
    <property type="term" value="F:adenosine deaminase activity"/>
    <property type="evidence" value="ECO:0007669"/>
    <property type="project" value="TreeGrafter"/>
</dbReference>